<evidence type="ECO:0000313" key="4">
    <source>
        <dbReference type="EMBL" id="KZE69025.1"/>
    </source>
</evidence>
<dbReference type="Pfam" id="PF00293">
    <property type="entry name" value="NUDIX"/>
    <property type="match status" value="1"/>
</dbReference>
<dbReference type="CDD" id="cd18880">
    <property type="entry name" value="NUDIX_ADPRase"/>
    <property type="match status" value="1"/>
</dbReference>
<dbReference type="SUPFAM" id="SSF55811">
    <property type="entry name" value="Nudix"/>
    <property type="match status" value="1"/>
</dbReference>
<dbReference type="OrthoDB" id="65827at2"/>
<dbReference type="PROSITE" id="PS51462">
    <property type="entry name" value="NUDIX"/>
    <property type="match status" value="1"/>
</dbReference>
<sequence>MSYPIRVRAGALIIENDAILLIEFDDENGLHYNLPAGGVEPHESVKEAAKREAKEEASIDVKVGPLAFVYEYAPHLADYRYGEKHSLGLMFECTRDKNTEPSLPDRPDSNQTGVKWVSLSELDSIVLYPKVQKHILAYVESKKQGSYIEEQDLEEYHLI</sequence>
<evidence type="ECO:0000256" key="1">
    <source>
        <dbReference type="ARBA" id="ARBA00001946"/>
    </source>
</evidence>
<feature type="domain" description="Nudix hydrolase" evidence="3">
    <location>
        <begin position="4"/>
        <end position="144"/>
    </location>
</feature>
<keyword evidence="2 4" id="KW-0378">Hydrolase</keyword>
<evidence type="ECO:0000256" key="2">
    <source>
        <dbReference type="ARBA" id="ARBA00022801"/>
    </source>
</evidence>
<dbReference type="InterPro" id="IPR015797">
    <property type="entry name" value="NUDIX_hydrolase-like_dom_sf"/>
</dbReference>
<name>A0A165P5G6_9BACL</name>
<dbReference type="InterPro" id="IPR000086">
    <property type="entry name" value="NUDIX_hydrolase_dom"/>
</dbReference>
<dbReference type="AlphaFoldDB" id="A0A165P5G6"/>
<accession>A0A165P5G6</accession>
<keyword evidence="5" id="KW-1185">Reference proteome</keyword>
<reference evidence="5" key="1">
    <citation type="submission" date="2016-01" db="EMBL/GenBank/DDBJ databases">
        <title>Draft genome of Chromobacterium sp. F49.</title>
        <authorList>
            <person name="Hong K.W."/>
        </authorList>
    </citation>
    <scope>NUCLEOTIDE SEQUENCE [LARGE SCALE GENOMIC DNA]</scope>
    <source>
        <strain evidence="5">P7IIIA</strain>
    </source>
</reference>
<comment type="caution">
    <text evidence="4">The sequence shown here is derived from an EMBL/GenBank/DDBJ whole genome shotgun (WGS) entry which is preliminary data.</text>
</comment>
<dbReference type="PANTHER" id="PTHR43046:SF14">
    <property type="entry name" value="MUTT_NUDIX FAMILY PROTEIN"/>
    <property type="match status" value="1"/>
</dbReference>
<dbReference type="GO" id="GO:0016787">
    <property type="term" value="F:hydrolase activity"/>
    <property type="evidence" value="ECO:0007669"/>
    <property type="project" value="UniProtKB-KW"/>
</dbReference>
<dbReference type="Gene3D" id="3.90.79.10">
    <property type="entry name" value="Nucleoside Triphosphate Pyrophosphohydrolase"/>
    <property type="match status" value="1"/>
</dbReference>
<dbReference type="EMBL" id="LRFC01000001">
    <property type="protein sequence ID" value="KZE69025.1"/>
    <property type="molecule type" value="Genomic_DNA"/>
</dbReference>
<proteinExistence type="predicted"/>
<comment type="cofactor">
    <cofactor evidence="1">
        <name>Mg(2+)</name>
        <dbReference type="ChEBI" id="CHEBI:18420"/>
    </cofactor>
</comment>
<gene>
    <name evidence="4" type="ORF">AWM68_01795</name>
</gene>
<evidence type="ECO:0000259" key="3">
    <source>
        <dbReference type="PROSITE" id="PS51462"/>
    </source>
</evidence>
<organism evidence="4 5">
    <name type="scientific">Fictibacillus phosphorivorans</name>
    <dbReference type="NCBI Taxonomy" id="1221500"/>
    <lineage>
        <taxon>Bacteria</taxon>
        <taxon>Bacillati</taxon>
        <taxon>Bacillota</taxon>
        <taxon>Bacilli</taxon>
        <taxon>Bacillales</taxon>
        <taxon>Fictibacillaceae</taxon>
        <taxon>Fictibacillus</taxon>
    </lineage>
</organism>
<dbReference type="Proteomes" id="UP000076567">
    <property type="component" value="Unassembled WGS sequence"/>
</dbReference>
<protein>
    <submittedName>
        <fullName evidence="4">NUDIX hydrolase</fullName>
    </submittedName>
</protein>
<dbReference type="RefSeq" id="WP_066236372.1">
    <property type="nucleotide sequence ID" value="NZ_LRFC01000001.1"/>
</dbReference>
<dbReference type="PANTHER" id="PTHR43046">
    <property type="entry name" value="GDP-MANNOSE MANNOSYL HYDROLASE"/>
    <property type="match status" value="1"/>
</dbReference>
<evidence type="ECO:0000313" key="5">
    <source>
        <dbReference type="Proteomes" id="UP000076567"/>
    </source>
</evidence>